<name>A0AA88A9G2_FICCA</name>
<organism evidence="1 2">
    <name type="scientific">Ficus carica</name>
    <name type="common">Common fig</name>
    <dbReference type="NCBI Taxonomy" id="3494"/>
    <lineage>
        <taxon>Eukaryota</taxon>
        <taxon>Viridiplantae</taxon>
        <taxon>Streptophyta</taxon>
        <taxon>Embryophyta</taxon>
        <taxon>Tracheophyta</taxon>
        <taxon>Spermatophyta</taxon>
        <taxon>Magnoliopsida</taxon>
        <taxon>eudicotyledons</taxon>
        <taxon>Gunneridae</taxon>
        <taxon>Pentapetalae</taxon>
        <taxon>rosids</taxon>
        <taxon>fabids</taxon>
        <taxon>Rosales</taxon>
        <taxon>Moraceae</taxon>
        <taxon>Ficeae</taxon>
        <taxon>Ficus</taxon>
    </lineage>
</organism>
<gene>
    <name evidence="1" type="ORF">TIFTF001_005995</name>
</gene>
<evidence type="ECO:0000313" key="2">
    <source>
        <dbReference type="Proteomes" id="UP001187192"/>
    </source>
</evidence>
<accession>A0AA88A9G2</accession>
<sequence length="86" mass="9702">MLFFQVHFPFPPTKPTTTNSLGTGLAPKILIIHYNLDHLKLPMDHPNPLISTVQLPCEQSDIPKMPRKSKLGKKYLVSHWGGESRA</sequence>
<dbReference type="Proteomes" id="UP001187192">
    <property type="component" value="Unassembled WGS sequence"/>
</dbReference>
<proteinExistence type="predicted"/>
<dbReference type="EMBL" id="BTGU01000006">
    <property type="protein sequence ID" value="GMN36411.1"/>
    <property type="molecule type" value="Genomic_DNA"/>
</dbReference>
<dbReference type="AlphaFoldDB" id="A0AA88A9G2"/>
<evidence type="ECO:0000313" key="1">
    <source>
        <dbReference type="EMBL" id="GMN36411.1"/>
    </source>
</evidence>
<protein>
    <submittedName>
        <fullName evidence="1">Uncharacterized protein</fullName>
    </submittedName>
</protein>
<comment type="caution">
    <text evidence="1">The sequence shown here is derived from an EMBL/GenBank/DDBJ whole genome shotgun (WGS) entry which is preliminary data.</text>
</comment>
<keyword evidence="2" id="KW-1185">Reference proteome</keyword>
<reference evidence="1" key="1">
    <citation type="submission" date="2023-07" db="EMBL/GenBank/DDBJ databases">
        <title>draft genome sequence of fig (Ficus carica).</title>
        <authorList>
            <person name="Takahashi T."/>
            <person name="Nishimura K."/>
        </authorList>
    </citation>
    <scope>NUCLEOTIDE SEQUENCE</scope>
</reference>